<dbReference type="PANTHER" id="PTHR19848">
    <property type="entry name" value="WD40 REPEAT PROTEIN"/>
    <property type="match status" value="1"/>
</dbReference>
<dbReference type="InterPro" id="IPR001680">
    <property type="entry name" value="WD40_rpt"/>
</dbReference>
<dbReference type="InterPro" id="IPR015943">
    <property type="entry name" value="WD40/YVTN_repeat-like_dom_sf"/>
</dbReference>
<reference evidence="4" key="1">
    <citation type="submission" date="2016-10" db="EMBL/GenBank/DDBJ databases">
        <authorList>
            <person name="Varghese N."/>
            <person name="Submissions S."/>
        </authorList>
    </citation>
    <scope>NUCLEOTIDE SEQUENCE [LARGE SCALE GENOMIC DNA]</scope>
    <source>
        <strain evidence="4">CGMCC 1.12402</strain>
    </source>
</reference>
<dbReference type="Proteomes" id="UP000199437">
    <property type="component" value="Unassembled WGS sequence"/>
</dbReference>
<dbReference type="RefSeq" id="WP_090256806.1">
    <property type="nucleotide sequence ID" value="NZ_FOIR01000001.1"/>
</dbReference>
<evidence type="ECO:0000256" key="2">
    <source>
        <dbReference type="ARBA" id="ARBA00022737"/>
    </source>
</evidence>
<dbReference type="SUPFAM" id="SSF50969">
    <property type="entry name" value="YVTN repeat-like/Quinoprotein amine dehydrogenase"/>
    <property type="match status" value="1"/>
</dbReference>
<protein>
    <submittedName>
        <fullName evidence="3">WD domain-containing protein, G-beta repeat-containing protein</fullName>
    </submittedName>
</protein>
<dbReference type="Gene3D" id="2.130.10.10">
    <property type="entry name" value="YVTN repeat-like/Quinoprotein amine dehydrogenase"/>
    <property type="match status" value="1"/>
</dbReference>
<dbReference type="AlphaFoldDB" id="A0A1I0MMF5"/>
<evidence type="ECO:0000256" key="1">
    <source>
        <dbReference type="ARBA" id="ARBA00022574"/>
    </source>
</evidence>
<keyword evidence="2" id="KW-0677">Repeat</keyword>
<dbReference type="PANTHER" id="PTHR19848:SF8">
    <property type="entry name" value="F-BOX AND WD REPEAT DOMAIN CONTAINING 7"/>
    <property type="match status" value="1"/>
</dbReference>
<sequence length="310" mass="34357">MRKLIFGLCLFTSLATFGQELRTIEGYMNGVHLMAFSPDGKTLLTGSGVSTNQAHLVDVATGERIKELEGFTDAVTEGLWAPSGDWFYTSSGVGPSIKIWSKAGELQRTLEYKGCEFGSHMAIRPDEKQFAVSCDDDVILFNEKWEQTHEFEAPDLYVASTYWPDESHIIIASAGTWLEIVDLKTEEWVRAELDLGGKMLEILPSGELMATEFYFFKSDEPYVRFFKDGEEKSNFTNEGKILFAKWVAGKEKVLLALSGGQVKLVNKDGSEAHDFGRLGTVALSADVTKDGKTAAIGFLDRIVLIDLSSF</sequence>
<accession>A0A1I0MMF5</accession>
<proteinExistence type="predicted"/>
<evidence type="ECO:0000313" key="4">
    <source>
        <dbReference type="Proteomes" id="UP000199437"/>
    </source>
</evidence>
<gene>
    <name evidence="3" type="ORF">SAMN05216290_0498</name>
</gene>
<dbReference type="EMBL" id="FOIR01000001">
    <property type="protein sequence ID" value="SEV89081.1"/>
    <property type="molecule type" value="Genomic_DNA"/>
</dbReference>
<dbReference type="InterPro" id="IPR011044">
    <property type="entry name" value="Quino_amine_DH_bsu"/>
</dbReference>
<evidence type="ECO:0000313" key="3">
    <source>
        <dbReference type="EMBL" id="SEV89081.1"/>
    </source>
</evidence>
<keyword evidence="1" id="KW-0853">WD repeat</keyword>
<dbReference type="Pfam" id="PF00400">
    <property type="entry name" value="WD40"/>
    <property type="match status" value="2"/>
</dbReference>
<dbReference type="SMART" id="SM00320">
    <property type="entry name" value="WD40"/>
    <property type="match status" value="3"/>
</dbReference>
<dbReference type="OrthoDB" id="1492850at2"/>
<dbReference type="GeneID" id="99985258"/>
<name>A0A1I0MMF5_9BACT</name>
<keyword evidence="4" id="KW-1185">Reference proteome</keyword>
<dbReference type="STRING" id="1267423.SAMN05216290_0498"/>
<organism evidence="3 4">
    <name type="scientific">Roseivirga pacifica</name>
    <dbReference type="NCBI Taxonomy" id="1267423"/>
    <lineage>
        <taxon>Bacteria</taxon>
        <taxon>Pseudomonadati</taxon>
        <taxon>Bacteroidota</taxon>
        <taxon>Cytophagia</taxon>
        <taxon>Cytophagales</taxon>
        <taxon>Roseivirgaceae</taxon>
        <taxon>Roseivirga</taxon>
    </lineage>
</organism>